<feature type="transmembrane region" description="Helical" evidence="6">
    <location>
        <begin position="21"/>
        <end position="45"/>
    </location>
</feature>
<dbReference type="PANTHER" id="PTHR43823:SF3">
    <property type="entry name" value="MULTIDRUG EXPORT PROTEIN MEPA"/>
    <property type="match status" value="1"/>
</dbReference>
<comment type="caution">
    <text evidence="7">The sequence shown here is derived from an EMBL/GenBank/DDBJ whole genome shotgun (WGS) entry which is preliminary data.</text>
</comment>
<feature type="transmembrane region" description="Helical" evidence="6">
    <location>
        <begin position="165"/>
        <end position="187"/>
    </location>
</feature>
<dbReference type="InterPro" id="IPR036890">
    <property type="entry name" value="HATPase_C_sf"/>
</dbReference>
<keyword evidence="8" id="KW-1185">Reference proteome</keyword>
<comment type="subcellular location">
    <subcellularLocation>
        <location evidence="1">Cell membrane</location>
        <topology evidence="1">Multi-pass membrane protein</topology>
    </subcellularLocation>
</comment>
<gene>
    <name evidence="7" type="ORF">GH810_15355</name>
</gene>
<dbReference type="Pfam" id="PF01554">
    <property type="entry name" value="MatE"/>
    <property type="match status" value="2"/>
</dbReference>
<feature type="transmembrane region" description="Helical" evidence="6">
    <location>
        <begin position="323"/>
        <end position="346"/>
    </location>
</feature>
<sequence length="583" mass="64078">MVNDRDDYMNNRHFVNKAFRIFVINSILSSAGIAMETFVDAIILGNALGETGLSVLAVAMPVYMIYNLFGYAFGVGGSLKVSECIGEEDKDGANAYFTQAVIFSVITGVIIAVFGRLFLPEIIFLTGGSGITAATDYLAPLVLSAPIFILAPVISLLIRSDADPFLSTLGISLSVVVNLALDLVFIFGLNMGLFGAALAMVLGQLAAIMVYLMHFLKKHNHLKLRQATLSPRAAYRLFRGGFGIASTFVYQGITLIIINNILSAAVGLSGLAIYNILFNISMFAYAVFDGISLALTPLVGTFVGEKDTEGVYNTMRLALKTSIVLGAICTLVIFIFADPIAALFGVRENLPLVVLTIRIFALSVMQSCFNCVMASFYQTIKRQYFAGVIYFMRGFVLLLGFSIWFIPIFGVSGTAMALVASESVTTVVLVVTAVIIKKKGDYRNLLLFTEPIIQKDSLYETTLSSDLKQLENCVAEIEEFCERQNIDSSNAYFINLTIEELAANIINFGFNDGKPHYINIKIVLFDEDIYIRMRDDSTTYNPFEESGKLDEELDYLGVSIVRKKAKAFAYNRTLVYNNLLIIL</sequence>
<dbReference type="AlphaFoldDB" id="A0A923KYH7"/>
<dbReference type="EMBL" id="WJBD01000023">
    <property type="protein sequence ID" value="MBC3889686.1"/>
    <property type="molecule type" value="Genomic_DNA"/>
</dbReference>
<dbReference type="PANTHER" id="PTHR43823">
    <property type="entry name" value="SPORULATION PROTEIN YKVU"/>
    <property type="match status" value="1"/>
</dbReference>
<dbReference type="GO" id="GO:0005886">
    <property type="term" value="C:plasma membrane"/>
    <property type="evidence" value="ECO:0007669"/>
    <property type="project" value="UniProtKB-SubCell"/>
</dbReference>
<evidence type="ECO:0000256" key="6">
    <source>
        <dbReference type="SAM" id="Phobius"/>
    </source>
</evidence>
<keyword evidence="2" id="KW-1003">Cell membrane</keyword>
<dbReference type="InterPro" id="IPR051327">
    <property type="entry name" value="MATE_MepA_subfamily"/>
</dbReference>
<feature type="transmembrane region" description="Helical" evidence="6">
    <location>
        <begin position="51"/>
        <end position="74"/>
    </location>
</feature>
<dbReference type="GO" id="GO:0042910">
    <property type="term" value="F:xenobiotic transmembrane transporter activity"/>
    <property type="evidence" value="ECO:0007669"/>
    <property type="project" value="InterPro"/>
</dbReference>
<evidence type="ECO:0000313" key="8">
    <source>
        <dbReference type="Proteomes" id="UP000616595"/>
    </source>
</evidence>
<keyword evidence="4 6" id="KW-1133">Transmembrane helix</keyword>
<keyword evidence="3 6" id="KW-0812">Transmembrane</keyword>
<evidence type="ECO:0008006" key="9">
    <source>
        <dbReference type="Google" id="ProtNLM"/>
    </source>
</evidence>
<dbReference type="OrthoDB" id="1992504at2"/>
<keyword evidence="5 6" id="KW-0472">Membrane</keyword>
<feature type="transmembrane region" description="Helical" evidence="6">
    <location>
        <begin position="95"/>
        <end position="117"/>
    </location>
</feature>
<evidence type="ECO:0000256" key="2">
    <source>
        <dbReference type="ARBA" id="ARBA00022475"/>
    </source>
</evidence>
<name>A0A923KYH7_9FIRM</name>
<evidence type="ECO:0000256" key="1">
    <source>
        <dbReference type="ARBA" id="ARBA00004651"/>
    </source>
</evidence>
<organism evidence="7 8">
    <name type="scientific">Acetobacterium paludosum</name>
    <dbReference type="NCBI Taxonomy" id="52693"/>
    <lineage>
        <taxon>Bacteria</taxon>
        <taxon>Bacillati</taxon>
        <taxon>Bacillota</taxon>
        <taxon>Clostridia</taxon>
        <taxon>Eubacteriales</taxon>
        <taxon>Eubacteriaceae</taxon>
        <taxon>Acetobacterium</taxon>
    </lineage>
</organism>
<dbReference type="Proteomes" id="UP000616595">
    <property type="component" value="Unassembled WGS sequence"/>
</dbReference>
<protein>
    <recommendedName>
        <fullName evidence="9">Histidine kinase/HSP90-like ATPase domain-containing protein</fullName>
    </recommendedName>
</protein>
<evidence type="ECO:0000256" key="3">
    <source>
        <dbReference type="ARBA" id="ARBA00022692"/>
    </source>
</evidence>
<dbReference type="GO" id="GO:0015297">
    <property type="term" value="F:antiporter activity"/>
    <property type="evidence" value="ECO:0007669"/>
    <property type="project" value="InterPro"/>
</dbReference>
<feature type="transmembrane region" description="Helical" evidence="6">
    <location>
        <begin position="137"/>
        <end position="158"/>
    </location>
</feature>
<feature type="transmembrane region" description="Helical" evidence="6">
    <location>
        <begin position="264"/>
        <end position="288"/>
    </location>
</feature>
<accession>A0A923KYH7</accession>
<evidence type="ECO:0000256" key="5">
    <source>
        <dbReference type="ARBA" id="ARBA00023136"/>
    </source>
</evidence>
<feature type="transmembrane region" description="Helical" evidence="6">
    <location>
        <begin position="384"/>
        <end position="409"/>
    </location>
</feature>
<feature type="transmembrane region" description="Helical" evidence="6">
    <location>
        <begin position="193"/>
        <end position="216"/>
    </location>
</feature>
<dbReference type="Gene3D" id="3.30.565.10">
    <property type="entry name" value="Histidine kinase-like ATPase, C-terminal domain"/>
    <property type="match status" value="1"/>
</dbReference>
<feature type="transmembrane region" description="Helical" evidence="6">
    <location>
        <begin position="352"/>
        <end position="372"/>
    </location>
</feature>
<dbReference type="RefSeq" id="WP_148565974.1">
    <property type="nucleotide sequence ID" value="NZ_RXYA01000002.1"/>
</dbReference>
<evidence type="ECO:0000256" key="4">
    <source>
        <dbReference type="ARBA" id="ARBA00022989"/>
    </source>
</evidence>
<reference evidence="7" key="2">
    <citation type="submission" date="2020-10" db="EMBL/GenBank/DDBJ databases">
        <title>Comparative genomics of the Acetobacterium genus.</title>
        <authorList>
            <person name="Marshall C."/>
            <person name="May H."/>
            <person name="Norman S."/>
        </authorList>
    </citation>
    <scope>NUCLEOTIDE SEQUENCE</scope>
    <source>
        <strain evidence="7">DER-2019</strain>
    </source>
</reference>
<dbReference type="InterPro" id="IPR002528">
    <property type="entry name" value="MATE_fam"/>
</dbReference>
<feature type="transmembrane region" description="Helical" evidence="6">
    <location>
        <begin position="415"/>
        <end position="436"/>
    </location>
</feature>
<reference evidence="7" key="1">
    <citation type="submission" date="2019-10" db="EMBL/GenBank/DDBJ databases">
        <authorList>
            <person name="Ross D.E."/>
            <person name="Gulliver D."/>
        </authorList>
    </citation>
    <scope>NUCLEOTIDE SEQUENCE</scope>
    <source>
        <strain evidence="7">DER-2019</strain>
    </source>
</reference>
<evidence type="ECO:0000313" key="7">
    <source>
        <dbReference type="EMBL" id="MBC3889686.1"/>
    </source>
</evidence>
<proteinExistence type="predicted"/>